<organism evidence="1 2">
    <name type="scientific">Dactylosporangium siamense</name>
    <dbReference type="NCBI Taxonomy" id="685454"/>
    <lineage>
        <taxon>Bacteria</taxon>
        <taxon>Bacillati</taxon>
        <taxon>Actinomycetota</taxon>
        <taxon>Actinomycetes</taxon>
        <taxon>Micromonosporales</taxon>
        <taxon>Micromonosporaceae</taxon>
        <taxon>Dactylosporangium</taxon>
    </lineage>
</organism>
<keyword evidence="2" id="KW-1185">Reference proteome</keyword>
<gene>
    <name evidence="1" type="ORF">Dsi01nite_028600</name>
</gene>
<dbReference type="EMBL" id="BONQ01000045">
    <property type="protein sequence ID" value="GIG44819.1"/>
    <property type="molecule type" value="Genomic_DNA"/>
</dbReference>
<evidence type="ECO:0000313" key="2">
    <source>
        <dbReference type="Proteomes" id="UP000660611"/>
    </source>
</evidence>
<name>A0A919PJ13_9ACTN</name>
<sequence>MAVETEAEWAWDAAWPTSDSMRASASDGFQRLNGMMILRKSNGLCLCTVAAWRGADKRTGGVATVVPTEGNI</sequence>
<accession>A0A919PJ13</accession>
<proteinExistence type="predicted"/>
<evidence type="ECO:0000313" key="1">
    <source>
        <dbReference type="EMBL" id="GIG44819.1"/>
    </source>
</evidence>
<dbReference type="Proteomes" id="UP000660611">
    <property type="component" value="Unassembled WGS sequence"/>
</dbReference>
<reference evidence="1" key="1">
    <citation type="submission" date="2021-01" db="EMBL/GenBank/DDBJ databases">
        <title>Whole genome shotgun sequence of Dactylosporangium siamense NBRC 106093.</title>
        <authorList>
            <person name="Komaki H."/>
            <person name="Tamura T."/>
        </authorList>
    </citation>
    <scope>NUCLEOTIDE SEQUENCE</scope>
    <source>
        <strain evidence="1">NBRC 106093</strain>
    </source>
</reference>
<dbReference type="AlphaFoldDB" id="A0A919PJ13"/>
<protein>
    <submittedName>
        <fullName evidence="1">Uncharacterized protein</fullName>
    </submittedName>
</protein>
<comment type="caution">
    <text evidence="1">The sequence shown here is derived from an EMBL/GenBank/DDBJ whole genome shotgun (WGS) entry which is preliminary data.</text>
</comment>